<sequence length="309" mass="33535">MNVRTKGLVCGAVAAATYGMNPLFTLPLYHAGMTPDSVLFYRYAFALPILAVMIRLRGQDFSLRRCEMLPLVAMGLLFSASSLFLYMSYNYMDAGIASTILFVYPILVALIMALGFRERITPLTIFCIALAVLGIGLLYEGDGQTLSLTGVTLVLLSSLSYAVYIVGVNRSALAALPTVKLTFYALLFGLAIYVVRLDFLSGLQAVPSWYLWGNVLALAALPTAVSLLCTTQAIHYIGSTPTAILGALEPVTAVFFGVVIFHEELTARLGLGIALILVAVTLIVAGGRFASFLLRFRRLFPKRHRKTEA</sequence>
<dbReference type="InterPro" id="IPR037185">
    <property type="entry name" value="EmrE-like"/>
</dbReference>
<gene>
    <name evidence="8" type="ORF">A5CBH24_05070</name>
</gene>
<dbReference type="Pfam" id="PF00892">
    <property type="entry name" value="EamA"/>
    <property type="match status" value="2"/>
</dbReference>
<dbReference type="Gene3D" id="1.10.3730.20">
    <property type="match status" value="1"/>
</dbReference>
<protein>
    <submittedName>
        <fullName evidence="8">Membrane protein</fullName>
    </submittedName>
</protein>
<comment type="subcellular location">
    <subcellularLocation>
        <location evidence="1">Membrane</location>
        <topology evidence="1">Multi-pass membrane protein</topology>
    </subcellularLocation>
</comment>
<feature type="transmembrane region" description="Helical" evidence="6">
    <location>
        <begin position="178"/>
        <end position="197"/>
    </location>
</feature>
<dbReference type="EMBL" id="AP019735">
    <property type="protein sequence ID" value="BBL03194.1"/>
    <property type="molecule type" value="Genomic_DNA"/>
</dbReference>
<evidence type="ECO:0000256" key="2">
    <source>
        <dbReference type="ARBA" id="ARBA00007362"/>
    </source>
</evidence>
<feature type="domain" description="EamA" evidence="7">
    <location>
        <begin position="149"/>
        <end position="284"/>
    </location>
</feature>
<dbReference type="InterPro" id="IPR000620">
    <property type="entry name" value="EamA_dom"/>
</dbReference>
<feature type="transmembrane region" description="Helical" evidence="6">
    <location>
        <begin position="209"/>
        <end position="230"/>
    </location>
</feature>
<dbReference type="RefSeq" id="WP_141412102.1">
    <property type="nucleotide sequence ID" value="NZ_AP019735.1"/>
</dbReference>
<keyword evidence="9" id="KW-1185">Reference proteome</keyword>
<dbReference type="InterPro" id="IPR050638">
    <property type="entry name" value="AA-Vitamin_Transporters"/>
</dbReference>
<evidence type="ECO:0000256" key="5">
    <source>
        <dbReference type="ARBA" id="ARBA00023136"/>
    </source>
</evidence>
<dbReference type="PANTHER" id="PTHR32322">
    <property type="entry name" value="INNER MEMBRANE TRANSPORTER"/>
    <property type="match status" value="1"/>
</dbReference>
<dbReference type="PANTHER" id="PTHR32322:SF2">
    <property type="entry name" value="EAMA DOMAIN-CONTAINING PROTEIN"/>
    <property type="match status" value="1"/>
</dbReference>
<evidence type="ECO:0000259" key="7">
    <source>
        <dbReference type="Pfam" id="PF00892"/>
    </source>
</evidence>
<evidence type="ECO:0000256" key="3">
    <source>
        <dbReference type="ARBA" id="ARBA00022692"/>
    </source>
</evidence>
<dbReference type="GeneID" id="78341220"/>
<evidence type="ECO:0000313" key="8">
    <source>
        <dbReference type="EMBL" id="BBL03194.1"/>
    </source>
</evidence>
<dbReference type="SUPFAM" id="SSF103481">
    <property type="entry name" value="Multidrug resistance efflux transporter EmrE"/>
    <property type="match status" value="2"/>
</dbReference>
<dbReference type="KEGG" id="acou:A5CBH24_05070"/>
<evidence type="ECO:0000313" key="9">
    <source>
        <dbReference type="Proteomes" id="UP000318946"/>
    </source>
</evidence>
<name>A0A4Y1WRL6_9BACT</name>
<proteinExistence type="inferred from homology"/>
<feature type="transmembrane region" description="Helical" evidence="6">
    <location>
        <begin position="242"/>
        <end position="261"/>
    </location>
</feature>
<feature type="transmembrane region" description="Helical" evidence="6">
    <location>
        <begin position="123"/>
        <end position="139"/>
    </location>
</feature>
<feature type="transmembrane region" description="Helical" evidence="6">
    <location>
        <begin position="7"/>
        <end position="26"/>
    </location>
</feature>
<dbReference type="AlphaFoldDB" id="A0A4Y1WRL6"/>
<keyword evidence="4 6" id="KW-1133">Transmembrane helix</keyword>
<dbReference type="OrthoDB" id="9806740at2"/>
<feature type="transmembrane region" description="Helical" evidence="6">
    <location>
        <begin position="68"/>
        <end position="89"/>
    </location>
</feature>
<feature type="domain" description="EamA" evidence="7">
    <location>
        <begin position="6"/>
        <end position="138"/>
    </location>
</feature>
<reference evidence="9" key="1">
    <citation type="submission" date="2019-06" db="EMBL/GenBank/DDBJ databases">
        <title>Alistipes onderdonkii subsp. vulgaris subsp. nov., Alistipes dispar sp. nov. and Alistipes communis sp. nov., isolated from human faeces, and creation of Alistipes onderdonkii subsp. onderdonkii subsp. nov.</title>
        <authorList>
            <person name="Sakamoto M."/>
            <person name="Ikeyama N."/>
            <person name="Ogata Y."/>
            <person name="Suda W."/>
            <person name="Iino T."/>
            <person name="Hattori M."/>
            <person name="Ohkuma M."/>
        </authorList>
    </citation>
    <scope>NUCLEOTIDE SEQUENCE [LARGE SCALE GENOMIC DNA]</scope>
    <source>
        <strain evidence="9">5CBH24</strain>
    </source>
</reference>
<comment type="similarity">
    <text evidence="2">Belongs to the EamA transporter family.</text>
</comment>
<feature type="transmembrane region" description="Helical" evidence="6">
    <location>
        <begin position="95"/>
        <end position="116"/>
    </location>
</feature>
<dbReference type="Proteomes" id="UP000318946">
    <property type="component" value="Chromosome"/>
</dbReference>
<organism evidence="8 9">
    <name type="scientific">Alistipes communis</name>
    <dbReference type="NCBI Taxonomy" id="2585118"/>
    <lineage>
        <taxon>Bacteria</taxon>
        <taxon>Pseudomonadati</taxon>
        <taxon>Bacteroidota</taxon>
        <taxon>Bacteroidia</taxon>
        <taxon>Bacteroidales</taxon>
        <taxon>Rikenellaceae</taxon>
        <taxon>Alistipes</taxon>
    </lineage>
</organism>
<keyword evidence="3 6" id="KW-0812">Transmembrane</keyword>
<evidence type="ECO:0000256" key="1">
    <source>
        <dbReference type="ARBA" id="ARBA00004141"/>
    </source>
</evidence>
<accession>A0A4Y1WRL6</accession>
<feature type="transmembrane region" description="Helical" evidence="6">
    <location>
        <begin position="145"/>
        <end position="166"/>
    </location>
</feature>
<keyword evidence="5 6" id="KW-0472">Membrane</keyword>
<feature type="transmembrane region" description="Helical" evidence="6">
    <location>
        <begin position="38"/>
        <end position="56"/>
    </location>
</feature>
<evidence type="ECO:0000256" key="4">
    <source>
        <dbReference type="ARBA" id="ARBA00022989"/>
    </source>
</evidence>
<feature type="transmembrane region" description="Helical" evidence="6">
    <location>
        <begin position="273"/>
        <end position="296"/>
    </location>
</feature>
<dbReference type="GO" id="GO:0016020">
    <property type="term" value="C:membrane"/>
    <property type="evidence" value="ECO:0007669"/>
    <property type="project" value="UniProtKB-SubCell"/>
</dbReference>
<evidence type="ECO:0000256" key="6">
    <source>
        <dbReference type="SAM" id="Phobius"/>
    </source>
</evidence>